<dbReference type="PROSITE" id="PS00107">
    <property type="entry name" value="PROTEIN_KINASE_ATP"/>
    <property type="match status" value="1"/>
</dbReference>
<evidence type="ECO:0000256" key="1">
    <source>
        <dbReference type="ARBA" id="ARBA00022741"/>
    </source>
</evidence>
<dbReference type="EMBL" id="JAPFFF010000069">
    <property type="protein sequence ID" value="KAK8836118.1"/>
    <property type="molecule type" value="Genomic_DNA"/>
</dbReference>
<feature type="compositionally biased region" description="Basic and acidic residues" evidence="5">
    <location>
        <begin position="1"/>
        <end position="11"/>
    </location>
</feature>
<evidence type="ECO:0000256" key="5">
    <source>
        <dbReference type="SAM" id="MobiDB-lite"/>
    </source>
</evidence>
<dbReference type="InterPro" id="IPR008271">
    <property type="entry name" value="Ser/Thr_kinase_AS"/>
</dbReference>
<feature type="binding site" evidence="3">
    <location>
        <position position="107"/>
    </location>
    <ligand>
        <name>ATP</name>
        <dbReference type="ChEBI" id="CHEBI:30616"/>
    </ligand>
</feature>
<dbReference type="Proteomes" id="UP001470230">
    <property type="component" value="Unassembled WGS sequence"/>
</dbReference>
<feature type="compositionally biased region" description="Polar residues" evidence="5">
    <location>
        <begin position="38"/>
        <end position="50"/>
    </location>
</feature>
<feature type="domain" description="Protein kinase" evidence="6">
    <location>
        <begin position="78"/>
        <end position="349"/>
    </location>
</feature>
<dbReference type="SUPFAM" id="SSF56112">
    <property type="entry name" value="Protein kinase-like (PK-like)"/>
    <property type="match status" value="1"/>
</dbReference>
<evidence type="ECO:0000256" key="2">
    <source>
        <dbReference type="ARBA" id="ARBA00022840"/>
    </source>
</evidence>
<reference evidence="7 8" key="1">
    <citation type="submission" date="2024-04" db="EMBL/GenBank/DDBJ databases">
        <title>Tritrichomonas musculus Genome.</title>
        <authorList>
            <person name="Alves-Ferreira E."/>
            <person name="Grigg M."/>
            <person name="Lorenzi H."/>
            <person name="Galac M."/>
        </authorList>
    </citation>
    <scope>NUCLEOTIDE SEQUENCE [LARGE SCALE GENOMIC DNA]</scope>
    <source>
        <strain evidence="7 8">EAF2021</strain>
    </source>
</reference>
<dbReference type="PROSITE" id="PS00108">
    <property type="entry name" value="PROTEIN_KINASE_ST"/>
    <property type="match status" value="1"/>
</dbReference>
<dbReference type="InterPro" id="IPR011009">
    <property type="entry name" value="Kinase-like_dom_sf"/>
</dbReference>
<evidence type="ECO:0000259" key="6">
    <source>
        <dbReference type="PROSITE" id="PS50011"/>
    </source>
</evidence>
<comment type="caution">
    <text evidence="7">The sequence shown here is derived from an EMBL/GenBank/DDBJ whole genome shotgun (WGS) entry which is preliminary data.</text>
</comment>
<sequence length="506" mass="58971">MLSFNSRDKASGKIIKPSPKSKVQSSYKKSSSPLPNPEANTNISPTESTSNLFLSNADPLKTRFQVTMNRYKLEISDFTRIKKIGDGGFGSVYSAKEKTTGKMYAAKIIENKCSDKETRQNMKYRELSILIKTRHPTIIHFEGFSLKDFRGKNKITIFTELMKCSLANFLQKKWDDGYPSNYNTIRQIILVGIARGMMFLHSHHIMHRDLKPDNVLLDDFYRPKITDFGYSKFYYSQESIENSITGIGTIQYMAPELFRDAYYNNKIDVYAFGVLMYEVVTGKMAYKELLEADDFNAFFFAQNIMNGLRPTFDPSDSINPNFKEMIESCWSRDPKDRPTFEEIFEKLSLRNRNEMNRSLDNCYCFDGVDEDDLFYYIDEISDDKTRIDKNEDEITQLREMVEKSNELLMETIKQQQNKINELIESIDQITTENSNQKKEISLLQEEIKQLKQDYIEQPSKKERIQNQLEIKCREIREKVISGFISIAKLPDFIQKVPAAFLKDARN</sequence>
<keyword evidence="4" id="KW-0175">Coiled coil</keyword>
<dbReference type="InterPro" id="IPR050167">
    <property type="entry name" value="Ser_Thr_protein_kinase"/>
</dbReference>
<feature type="compositionally biased region" description="Low complexity" evidence="5">
    <location>
        <begin position="12"/>
        <end position="33"/>
    </location>
</feature>
<dbReference type="Gene3D" id="1.10.510.10">
    <property type="entry name" value="Transferase(Phosphotransferase) domain 1"/>
    <property type="match status" value="1"/>
</dbReference>
<dbReference type="Pfam" id="PF00069">
    <property type="entry name" value="Pkinase"/>
    <property type="match status" value="1"/>
</dbReference>
<proteinExistence type="predicted"/>
<evidence type="ECO:0000313" key="7">
    <source>
        <dbReference type="EMBL" id="KAK8836118.1"/>
    </source>
</evidence>
<evidence type="ECO:0000256" key="3">
    <source>
        <dbReference type="PROSITE-ProRule" id="PRU10141"/>
    </source>
</evidence>
<evidence type="ECO:0000256" key="4">
    <source>
        <dbReference type="SAM" id="Coils"/>
    </source>
</evidence>
<keyword evidence="2 3" id="KW-0067">ATP-binding</keyword>
<dbReference type="SMART" id="SM00220">
    <property type="entry name" value="S_TKc"/>
    <property type="match status" value="1"/>
</dbReference>
<dbReference type="InterPro" id="IPR000719">
    <property type="entry name" value="Prot_kinase_dom"/>
</dbReference>
<organism evidence="7 8">
    <name type="scientific">Tritrichomonas musculus</name>
    <dbReference type="NCBI Taxonomy" id="1915356"/>
    <lineage>
        <taxon>Eukaryota</taxon>
        <taxon>Metamonada</taxon>
        <taxon>Parabasalia</taxon>
        <taxon>Tritrichomonadida</taxon>
        <taxon>Tritrichomonadidae</taxon>
        <taxon>Tritrichomonas</taxon>
    </lineage>
</organism>
<feature type="coiled-coil region" evidence="4">
    <location>
        <begin position="387"/>
        <end position="453"/>
    </location>
</feature>
<accession>A0ABR2GR81</accession>
<protein>
    <recommendedName>
        <fullName evidence="6">Protein kinase domain-containing protein</fullName>
    </recommendedName>
</protein>
<dbReference type="InterPro" id="IPR017441">
    <property type="entry name" value="Protein_kinase_ATP_BS"/>
</dbReference>
<name>A0ABR2GR81_9EUKA</name>
<dbReference type="PROSITE" id="PS50011">
    <property type="entry name" value="PROTEIN_KINASE_DOM"/>
    <property type="match status" value="1"/>
</dbReference>
<evidence type="ECO:0000313" key="8">
    <source>
        <dbReference type="Proteomes" id="UP001470230"/>
    </source>
</evidence>
<keyword evidence="8" id="KW-1185">Reference proteome</keyword>
<gene>
    <name evidence="7" type="ORF">M9Y10_040075</name>
</gene>
<dbReference type="PANTHER" id="PTHR23257">
    <property type="entry name" value="SERINE-THREONINE PROTEIN KINASE"/>
    <property type="match status" value="1"/>
</dbReference>
<keyword evidence="1 3" id="KW-0547">Nucleotide-binding</keyword>
<feature type="region of interest" description="Disordered" evidence="5">
    <location>
        <begin position="1"/>
        <end position="50"/>
    </location>
</feature>